<feature type="non-terminal residue" evidence="4">
    <location>
        <position position="164"/>
    </location>
</feature>
<evidence type="ECO:0000313" key="4">
    <source>
        <dbReference type="EMBL" id="MFH8253304.1"/>
    </source>
</evidence>
<keyword evidence="4" id="KW-0378">Hydrolase</keyword>
<dbReference type="GO" id="GO:0016787">
    <property type="term" value="F:hydrolase activity"/>
    <property type="evidence" value="ECO:0007669"/>
    <property type="project" value="UniProtKB-KW"/>
</dbReference>
<dbReference type="InterPro" id="IPR003469">
    <property type="entry name" value="Glyco_hydro_68"/>
</dbReference>
<sequence>MSALAISALVTTALAAGSSSALADPGLQDGPEPSIHTQQAYDPAANFTSKWTRADAKQLKRLSDPTAGSRQNSMPAALTMPTVPQDFPDMSNGQVWVWDTWPLTDEHGNQYSVNGQEIIFSLVADRSLGFDDRHVFAKIGYFYRPAGIPADQRPVNGGWTYGGL</sequence>
<evidence type="ECO:0000256" key="2">
    <source>
        <dbReference type="RuleBase" id="RU361220"/>
    </source>
</evidence>
<gene>
    <name evidence="4" type="ORF">ACH3VR_23270</name>
</gene>
<keyword evidence="5" id="KW-1185">Reference proteome</keyword>
<dbReference type="InterPro" id="IPR023296">
    <property type="entry name" value="Glyco_hydro_beta-prop_sf"/>
</dbReference>
<keyword evidence="3" id="KW-0732">Signal</keyword>
<dbReference type="EMBL" id="JBIQWL010000027">
    <property type="protein sequence ID" value="MFH8253304.1"/>
    <property type="molecule type" value="Genomic_DNA"/>
</dbReference>
<evidence type="ECO:0000313" key="5">
    <source>
        <dbReference type="Proteomes" id="UP001610861"/>
    </source>
</evidence>
<feature type="signal peptide" evidence="3">
    <location>
        <begin position="1"/>
        <end position="23"/>
    </location>
</feature>
<feature type="chain" id="PRO_5046559749" evidence="3">
    <location>
        <begin position="24"/>
        <end position="164"/>
    </location>
</feature>
<comment type="caution">
    <text evidence="4">The sequence shown here is derived from an EMBL/GenBank/DDBJ whole genome shotgun (WGS) entry which is preliminary data.</text>
</comment>
<dbReference type="Gene3D" id="2.115.10.20">
    <property type="entry name" value="Glycosyl hydrolase domain, family 43"/>
    <property type="match status" value="1"/>
</dbReference>
<name>A0ABW7QJ07_9MICO</name>
<reference evidence="4 5" key="1">
    <citation type="submission" date="2024-09" db="EMBL/GenBank/DDBJ databases">
        <authorList>
            <person name="Pan X."/>
        </authorList>
    </citation>
    <scope>NUCLEOTIDE SEQUENCE [LARGE SCALE GENOMIC DNA]</scope>
    <source>
        <strain evidence="4 5">B2969</strain>
    </source>
</reference>
<accession>A0ABW7QJ07</accession>
<proteinExistence type="inferred from homology"/>
<dbReference type="Proteomes" id="UP001610861">
    <property type="component" value="Unassembled WGS sequence"/>
</dbReference>
<dbReference type="Pfam" id="PF02435">
    <property type="entry name" value="Glyco_hydro_68"/>
    <property type="match status" value="1"/>
</dbReference>
<evidence type="ECO:0000256" key="1">
    <source>
        <dbReference type="ARBA" id="ARBA00006775"/>
    </source>
</evidence>
<evidence type="ECO:0000256" key="3">
    <source>
        <dbReference type="SAM" id="SignalP"/>
    </source>
</evidence>
<dbReference type="SUPFAM" id="SSF75005">
    <property type="entry name" value="Arabinanase/levansucrase/invertase"/>
    <property type="match status" value="1"/>
</dbReference>
<comment type="similarity">
    <text evidence="1 2">Belongs to the glycosyl hydrolase 68 family.</text>
</comment>
<protein>
    <submittedName>
        <fullName evidence="4">Glycoside hydrolase family 68 protein</fullName>
    </submittedName>
</protein>
<organism evidence="4 5">
    <name type="scientific">Microbacterium alkaliflavum</name>
    <dbReference type="NCBI Taxonomy" id="3248839"/>
    <lineage>
        <taxon>Bacteria</taxon>
        <taxon>Bacillati</taxon>
        <taxon>Actinomycetota</taxon>
        <taxon>Actinomycetes</taxon>
        <taxon>Micrococcales</taxon>
        <taxon>Microbacteriaceae</taxon>
        <taxon>Microbacterium</taxon>
    </lineage>
</organism>